<keyword evidence="3" id="KW-1185">Reference proteome</keyword>
<organism evidence="2 3">
    <name type="scientific">Blastomyces percursus</name>
    <dbReference type="NCBI Taxonomy" id="1658174"/>
    <lineage>
        <taxon>Eukaryota</taxon>
        <taxon>Fungi</taxon>
        <taxon>Dikarya</taxon>
        <taxon>Ascomycota</taxon>
        <taxon>Pezizomycotina</taxon>
        <taxon>Eurotiomycetes</taxon>
        <taxon>Eurotiomycetidae</taxon>
        <taxon>Onygenales</taxon>
        <taxon>Ajellomycetaceae</taxon>
        <taxon>Blastomyces</taxon>
    </lineage>
</organism>
<sequence>MAGPARTVDLTENQGATESPWRSDWDMMTISRENLGGGTPISKKEFFDALSRSRTVWIKR</sequence>
<feature type="region of interest" description="Disordered" evidence="1">
    <location>
        <begin position="1"/>
        <end position="23"/>
    </location>
</feature>
<reference evidence="2 3" key="1">
    <citation type="submission" date="2015-08" db="EMBL/GenBank/DDBJ databases">
        <title>Emmonsia species relationships and genome sequence.</title>
        <authorList>
            <person name="Cuomo C.A."/>
            <person name="Schwartz I.S."/>
            <person name="Kenyon C."/>
            <person name="De Hoog G.S."/>
            <person name="Govender N.P."/>
            <person name="Botha A."/>
            <person name="Moreno L."/>
            <person name="De Vries M."/>
            <person name="Munoz J.F."/>
            <person name="Stielow J.B."/>
        </authorList>
    </citation>
    <scope>NUCLEOTIDE SEQUENCE [LARGE SCALE GENOMIC DNA]</scope>
    <source>
        <strain evidence="2 3">EI222</strain>
    </source>
</reference>
<evidence type="ECO:0000313" key="3">
    <source>
        <dbReference type="Proteomes" id="UP000242791"/>
    </source>
</evidence>
<evidence type="ECO:0000256" key="1">
    <source>
        <dbReference type="SAM" id="MobiDB-lite"/>
    </source>
</evidence>
<comment type="caution">
    <text evidence="2">The sequence shown here is derived from an EMBL/GenBank/DDBJ whole genome shotgun (WGS) entry which is preliminary data.</text>
</comment>
<name>A0A1J9P0Y3_9EURO</name>
<proteinExistence type="predicted"/>
<evidence type="ECO:0000313" key="2">
    <source>
        <dbReference type="EMBL" id="OJD09498.1"/>
    </source>
</evidence>
<protein>
    <submittedName>
        <fullName evidence="2">Uncharacterized protein</fullName>
    </submittedName>
</protein>
<gene>
    <name evidence="2" type="ORF">ACJ73_10267</name>
</gene>
<dbReference type="VEuPathDB" id="FungiDB:ACJ73_10267"/>
<dbReference type="AlphaFoldDB" id="A0A1J9P0Y3"/>
<dbReference type="EMBL" id="LGTZ01003635">
    <property type="protein sequence ID" value="OJD09498.1"/>
    <property type="molecule type" value="Genomic_DNA"/>
</dbReference>
<accession>A0A1J9P0Y3</accession>
<dbReference type="Proteomes" id="UP000242791">
    <property type="component" value="Unassembled WGS sequence"/>
</dbReference>